<dbReference type="Proteomes" id="UP000054302">
    <property type="component" value="Unassembled WGS sequence"/>
</dbReference>
<gene>
    <name evidence="2" type="ORF">PV10_03842</name>
</gene>
<dbReference type="GeneID" id="27321687"/>
<reference evidence="2 3" key="1">
    <citation type="submission" date="2015-01" db="EMBL/GenBank/DDBJ databases">
        <title>The Genome Sequence of Exophiala mesophila CBS40295.</title>
        <authorList>
            <consortium name="The Broad Institute Genomics Platform"/>
            <person name="Cuomo C."/>
            <person name="de Hoog S."/>
            <person name="Gorbushina A."/>
            <person name="Stielow B."/>
            <person name="Teixiera M."/>
            <person name="Abouelleil A."/>
            <person name="Chapman S.B."/>
            <person name="Priest M."/>
            <person name="Young S.K."/>
            <person name="Wortman J."/>
            <person name="Nusbaum C."/>
            <person name="Birren B."/>
        </authorList>
    </citation>
    <scope>NUCLEOTIDE SEQUENCE [LARGE SCALE GENOMIC DNA]</scope>
    <source>
        <strain evidence="2 3">CBS 40295</strain>
    </source>
</reference>
<accession>A0A0D1ZFD1</accession>
<proteinExistence type="predicted"/>
<evidence type="ECO:0000256" key="1">
    <source>
        <dbReference type="SAM" id="MobiDB-lite"/>
    </source>
</evidence>
<evidence type="ECO:0000313" key="3">
    <source>
        <dbReference type="Proteomes" id="UP000054302"/>
    </source>
</evidence>
<dbReference type="HOGENOM" id="CLU_2512652_0_0_1"/>
<organism evidence="2 3">
    <name type="scientific">Exophiala mesophila</name>
    <name type="common">Black yeast-like fungus</name>
    <dbReference type="NCBI Taxonomy" id="212818"/>
    <lineage>
        <taxon>Eukaryota</taxon>
        <taxon>Fungi</taxon>
        <taxon>Dikarya</taxon>
        <taxon>Ascomycota</taxon>
        <taxon>Pezizomycotina</taxon>
        <taxon>Eurotiomycetes</taxon>
        <taxon>Chaetothyriomycetidae</taxon>
        <taxon>Chaetothyriales</taxon>
        <taxon>Herpotrichiellaceae</taxon>
        <taxon>Exophiala</taxon>
    </lineage>
</organism>
<feature type="compositionally biased region" description="Polar residues" evidence="1">
    <location>
        <begin position="65"/>
        <end position="78"/>
    </location>
</feature>
<protein>
    <submittedName>
        <fullName evidence="2">Uncharacterized protein</fullName>
    </submittedName>
</protein>
<dbReference type="OrthoDB" id="10349987at2759"/>
<dbReference type="VEuPathDB" id="FungiDB:PV10_03842"/>
<feature type="region of interest" description="Disordered" evidence="1">
    <location>
        <begin position="65"/>
        <end position="90"/>
    </location>
</feature>
<sequence length="90" mass="10019">MLCRCGIVIKLPQWFRRKEGQKEKDDAQKGTAGLPTYISAIEGVASHIDEAGPQELIADSRNFLRSQTPSPESLGQRSEPTKDFFKSVQV</sequence>
<dbReference type="AlphaFoldDB" id="A0A0D1ZFD1"/>
<evidence type="ECO:0000313" key="2">
    <source>
        <dbReference type="EMBL" id="KIV92554.1"/>
    </source>
</evidence>
<feature type="compositionally biased region" description="Basic and acidic residues" evidence="1">
    <location>
        <begin position="79"/>
        <end position="90"/>
    </location>
</feature>
<keyword evidence="3" id="KW-1185">Reference proteome</keyword>
<dbReference type="RefSeq" id="XP_016224128.1">
    <property type="nucleotide sequence ID" value="XM_016368340.1"/>
</dbReference>
<name>A0A0D1ZFD1_EXOME</name>
<dbReference type="EMBL" id="KN847522">
    <property type="protein sequence ID" value="KIV92554.1"/>
    <property type="molecule type" value="Genomic_DNA"/>
</dbReference>